<evidence type="ECO:0000256" key="4">
    <source>
        <dbReference type="ARBA" id="ARBA00022519"/>
    </source>
</evidence>
<dbReference type="InterPro" id="IPR055348">
    <property type="entry name" value="DctQ"/>
</dbReference>
<comment type="subunit">
    <text evidence="9">The complex comprises the extracytoplasmic solute receptor protein and the two transmembrane proteins.</text>
</comment>
<evidence type="ECO:0000256" key="1">
    <source>
        <dbReference type="ARBA" id="ARBA00004429"/>
    </source>
</evidence>
<evidence type="ECO:0000256" key="3">
    <source>
        <dbReference type="ARBA" id="ARBA00022475"/>
    </source>
</evidence>
<keyword evidence="4 9" id="KW-0997">Cell inner membrane</keyword>
<dbReference type="Pfam" id="PF04290">
    <property type="entry name" value="DctQ"/>
    <property type="match status" value="1"/>
</dbReference>
<feature type="transmembrane region" description="Helical" evidence="9">
    <location>
        <begin position="107"/>
        <end position="132"/>
    </location>
</feature>
<feature type="transmembrane region" description="Helical" evidence="9">
    <location>
        <begin position="33"/>
        <end position="54"/>
    </location>
</feature>
<evidence type="ECO:0000256" key="8">
    <source>
        <dbReference type="ARBA" id="ARBA00038436"/>
    </source>
</evidence>
<evidence type="ECO:0000313" key="11">
    <source>
        <dbReference type="EMBL" id="GLQ25628.1"/>
    </source>
</evidence>
<gene>
    <name evidence="11" type="ORF">GCM10007927_04310</name>
</gene>
<comment type="similarity">
    <text evidence="8 9">Belongs to the TRAP transporter small permease family.</text>
</comment>
<keyword evidence="7 9" id="KW-0472">Membrane</keyword>
<evidence type="ECO:0000256" key="6">
    <source>
        <dbReference type="ARBA" id="ARBA00022989"/>
    </source>
</evidence>
<dbReference type="EMBL" id="BSNL01000001">
    <property type="protein sequence ID" value="GLQ25628.1"/>
    <property type="molecule type" value="Genomic_DNA"/>
</dbReference>
<evidence type="ECO:0000256" key="5">
    <source>
        <dbReference type="ARBA" id="ARBA00022692"/>
    </source>
</evidence>
<accession>A0ABQ5VFE1</accession>
<dbReference type="PANTHER" id="PTHR35011">
    <property type="entry name" value="2,3-DIKETO-L-GULONATE TRAP TRANSPORTER SMALL PERMEASE PROTEIN YIAM"/>
    <property type="match status" value="1"/>
</dbReference>
<feature type="domain" description="Tripartite ATP-independent periplasmic transporters DctQ component" evidence="10">
    <location>
        <begin position="48"/>
        <end position="175"/>
    </location>
</feature>
<evidence type="ECO:0000313" key="12">
    <source>
        <dbReference type="Proteomes" id="UP001161388"/>
    </source>
</evidence>
<name>A0ABQ5VFE1_9RHOB</name>
<dbReference type="InterPro" id="IPR007387">
    <property type="entry name" value="TRAP_DctQ"/>
</dbReference>
<keyword evidence="3" id="KW-1003">Cell membrane</keyword>
<dbReference type="PANTHER" id="PTHR35011:SF10">
    <property type="entry name" value="TRAP TRANSPORTER SMALL PERMEASE PROTEIN"/>
    <property type="match status" value="1"/>
</dbReference>
<proteinExistence type="inferred from homology"/>
<feature type="transmembrane region" description="Helical" evidence="9">
    <location>
        <begin position="66"/>
        <end position="87"/>
    </location>
</feature>
<evidence type="ECO:0000259" key="10">
    <source>
        <dbReference type="Pfam" id="PF04290"/>
    </source>
</evidence>
<protein>
    <recommendedName>
        <fullName evidence="9">TRAP transporter small permease protein</fullName>
    </recommendedName>
</protein>
<reference evidence="11" key="2">
    <citation type="submission" date="2023-01" db="EMBL/GenBank/DDBJ databases">
        <title>Draft genome sequence of Sulfitobacter pacificus strain NBRC 109915.</title>
        <authorList>
            <person name="Sun Q."/>
            <person name="Mori K."/>
        </authorList>
    </citation>
    <scope>NUCLEOTIDE SEQUENCE</scope>
    <source>
        <strain evidence="11">NBRC 109915</strain>
    </source>
</reference>
<evidence type="ECO:0000256" key="2">
    <source>
        <dbReference type="ARBA" id="ARBA00022448"/>
    </source>
</evidence>
<comment type="subcellular location">
    <subcellularLocation>
        <location evidence="1 9">Cell inner membrane</location>
        <topology evidence="1 9">Multi-pass membrane protein</topology>
    </subcellularLocation>
</comment>
<comment type="caution">
    <text evidence="11">The sequence shown here is derived from an EMBL/GenBank/DDBJ whole genome shotgun (WGS) entry which is preliminary data.</text>
</comment>
<dbReference type="Proteomes" id="UP001161388">
    <property type="component" value="Unassembled WGS sequence"/>
</dbReference>
<evidence type="ECO:0000256" key="9">
    <source>
        <dbReference type="RuleBase" id="RU369079"/>
    </source>
</evidence>
<organism evidence="11 12">
    <name type="scientific">Sulfitobacter pacificus</name>
    <dbReference type="NCBI Taxonomy" id="1499314"/>
    <lineage>
        <taxon>Bacteria</taxon>
        <taxon>Pseudomonadati</taxon>
        <taxon>Pseudomonadota</taxon>
        <taxon>Alphaproteobacteria</taxon>
        <taxon>Rhodobacterales</taxon>
        <taxon>Roseobacteraceae</taxon>
        <taxon>Sulfitobacter</taxon>
    </lineage>
</organism>
<keyword evidence="12" id="KW-1185">Reference proteome</keyword>
<keyword evidence="2 9" id="KW-0813">Transport</keyword>
<evidence type="ECO:0000256" key="7">
    <source>
        <dbReference type="ARBA" id="ARBA00023136"/>
    </source>
</evidence>
<sequence length="186" mass="20664">MGRVFDVARPPPLLTGHDLTRFLANYTAFTSRLSYLAAQLGMVAIVLMAVHILVEIIMRAFWSTSTFILDEFVGYEVAAMTFLGLGAALDDKVLLRVNLLLLPLKGWLRVAVEIINAMATLLVFGFLTFHLIRQTVRSFERGTTSLSILETPLWIPQSILVFGLVIFCIQLTGLMAKALHAPEDLD</sequence>
<feature type="transmembrane region" description="Helical" evidence="9">
    <location>
        <begin position="153"/>
        <end position="176"/>
    </location>
</feature>
<keyword evidence="6 9" id="KW-1133">Transmembrane helix</keyword>
<reference evidence="11" key="1">
    <citation type="journal article" date="2014" name="Int. J. Syst. Evol. Microbiol.">
        <title>Complete genome of a new Firmicutes species belonging to the dominant human colonic microbiota ('Ruminococcus bicirculans') reveals two chromosomes and a selective capacity to utilize plant glucans.</title>
        <authorList>
            <consortium name="NISC Comparative Sequencing Program"/>
            <person name="Wegmann U."/>
            <person name="Louis P."/>
            <person name="Goesmann A."/>
            <person name="Henrissat B."/>
            <person name="Duncan S.H."/>
            <person name="Flint H.J."/>
        </authorList>
    </citation>
    <scope>NUCLEOTIDE SEQUENCE</scope>
    <source>
        <strain evidence="11">NBRC 109915</strain>
    </source>
</reference>
<comment type="function">
    <text evidence="9">Part of the tripartite ATP-independent periplasmic (TRAP) transport system.</text>
</comment>
<keyword evidence="5 9" id="KW-0812">Transmembrane</keyword>